<gene>
    <name evidence="2" type="ORF">AVDCRST_MAG40-3396</name>
</gene>
<dbReference type="EMBL" id="CADCTX010000937">
    <property type="protein sequence ID" value="CAA9359661.1"/>
    <property type="molecule type" value="Genomic_DNA"/>
</dbReference>
<dbReference type="InterPro" id="IPR036291">
    <property type="entry name" value="NAD(P)-bd_dom_sf"/>
</dbReference>
<dbReference type="PANTHER" id="PTHR43245:SF13">
    <property type="entry name" value="UDP-D-APIOSE_UDP-D-XYLOSE SYNTHASE 2"/>
    <property type="match status" value="1"/>
</dbReference>
<dbReference type="Pfam" id="PF01370">
    <property type="entry name" value="Epimerase"/>
    <property type="match status" value="1"/>
</dbReference>
<dbReference type="PANTHER" id="PTHR43245">
    <property type="entry name" value="BIFUNCTIONAL POLYMYXIN RESISTANCE PROTEIN ARNA"/>
    <property type="match status" value="1"/>
</dbReference>
<keyword evidence="2" id="KW-0413">Isomerase</keyword>
<dbReference type="AlphaFoldDB" id="A0A6J4MGV3"/>
<dbReference type="Gene3D" id="3.40.50.720">
    <property type="entry name" value="NAD(P)-binding Rossmann-like Domain"/>
    <property type="match status" value="1"/>
</dbReference>
<feature type="domain" description="NAD-dependent epimerase/dehydratase" evidence="1">
    <location>
        <begin position="9"/>
        <end position="246"/>
    </location>
</feature>
<evidence type="ECO:0000313" key="2">
    <source>
        <dbReference type="EMBL" id="CAA9359661.1"/>
    </source>
</evidence>
<dbReference type="InterPro" id="IPR050177">
    <property type="entry name" value="Lipid_A_modif_metabolic_enz"/>
</dbReference>
<proteinExistence type="predicted"/>
<dbReference type="SUPFAM" id="SSF51735">
    <property type="entry name" value="NAD(P)-binding Rossmann-fold domains"/>
    <property type="match status" value="1"/>
</dbReference>
<evidence type="ECO:0000259" key="1">
    <source>
        <dbReference type="Pfam" id="PF01370"/>
    </source>
</evidence>
<accession>A0A6J4MGV3</accession>
<dbReference type="GO" id="GO:0003978">
    <property type="term" value="F:UDP-glucose 4-epimerase activity"/>
    <property type="evidence" value="ECO:0007669"/>
    <property type="project" value="UniProtKB-EC"/>
</dbReference>
<dbReference type="EC" id="5.1.3.2" evidence="2"/>
<protein>
    <submittedName>
        <fullName evidence="2">UDP-glucose 4-epimerase</fullName>
        <ecNumber evidence="2">5.1.3.2</ecNumber>
    </submittedName>
</protein>
<name>A0A6J4MGV3_9BACT</name>
<reference evidence="2" key="1">
    <citation type="submission" date="2020-02" db="EMBL/GenBank/DDBJ databases">
        <authorList>
            <person name="Meier V. D."/>
        </authorList>
    </citation>
    <scope>NUCLEOTIDE SEQUENCE</scope>
    <source>
        <strain evidence="2">AVDCRST_MAG40</strain>
    </source>
</reference>
<organism evidence="2">
    <name type="scientific">uncultured Gemmatimonadaceae bacterium</name>
    <dbReference type="NCBI Taxonomy" id="246130"/>
    <lineage>
        <taxon>Bacteria</taxon>
        <taxon>Pseudomonadati</taxon>
        <taxon>Gemmatimonadota</taxon>
        <taxon>Gemmatimonadia</taxon>
        <taxon>Gemmatimonadales</taxon>
        <taxon>Gemmatimonadaceae</taxon>
        <taxon>environmental samples</taxon>
    </lineage>
</organism>
<dbReference type="Gene3D" id="3.90.25.10">
    <property type="entry name" value="UDP-galactose 4-epimerase, domain 1"/>
    <property type="match status" value="1"/>
</dbReference>
<sequence length="328" mass="34394">MAVTQQRYLVTGGAGFIGSHLTRRLVEEGGTVRVVDNLSTGALANLGEHLASIELVRGDLADPSVAAAAVAGIDVVFHLAALGSVPRSIADAWGSHDANVNATVRLLEAARAARVRRVVYSSSSSVYGDTRVLPKVEATEPLPRSPYAAGKLAGEQYVLAYARAGLVEGVALRYFNVFGPRQSPVGQYAAVIPLFMQAALLGEPARIYGDGQQTRDFTYVDNVVDANLRAARGAAERVSGRVVNVGAGSRTSLRELVAMIERVAGRRIAVEEHPPRGGDVRDSLAGLERAAEVLGYAPAVSLVDGLARTWAWFSEAAAAAGAAAPTVR</sequence>
<dbReference type="PRINTS" id="PR01713">
    <property type="entry name" value="NUCEPIMERASE"/>
</dbReference>
<dbReference type="InterPro" id="IPR001509">
    <property type="entry name" value="Epimerase_deHydtase"/>
</dbReference>